<sequence length="61" mass="6442">MTNRGKAAVGGVAVGLLLWALTGSFLIALAVVVGVPAIAYLALDPSQRRRVRRVGRKELGR</sequence>
<keyword evidence="3" id="KW-1185">Reference proteome</keyword>
<organism evidence="2 3">
    <name type="scientific">Streptomyces pini</name>
    <dbReference type="NCBI Taxonomy" id="1520580"/>
    <lineage>
        <taxon>Bacteria</taxon>
        <taxon>Bacillati</taxon>
        <taxon>Actinomycetota</taxon>
        <taxon>Actinomycetes</taxon>
        <taxon>Kitasatosporales</taxon>
        <taxon>Streptomycetaceae</taxon>
        <taxon>Streptomyces</taxon>
    </lineage>
</organism>
<dbReference type="RefSeq" id="WP_093850078.1">
    <property type="nucleotide sequence ID" value="NZ_FOSG01000009.1"/>
</dbReference>
<reference evidence="3" key="1">
    <citation type="submission" date="2016-10" db="EMBL/GenBank/DDBJ databases">
        <authorList>
            <person name="Varghese N."/>
            <person name="Submissions S."/>
        </authorList>
    </citation>
    <scope>NUCLEOTIDE SEQUENCE [LARGE SCALE GENOMIC DNA]</scope>
    <source>
        <strain evidence="3">PL19</strain>
    </source>
</reference>
<protein>
    <recommendedName>
        <fullName evidence="4">Integral membrane protein</fullName>
    </recommendedName>
</protein>
<gene>
    <name evidence="2" type="ORF">SAMN05192584_10951</name>
</gene>
<dbReference type="AlphaFoldDB" id="A0A1I4CN27"/>
<keyword evidence="1" id="KW-0812">Transmembrane</keyword>
<evidence type="ECO:0000313" key="2">
    <source>
        <dbReference type="EMBL" id="SFK82060.1"/>
    </source>
</evidence>
<keyword evidence="1" id="KW-0472">Membrane</keyword>
<evidence type="ECO:0000256" key="1">
    <source>
        <dbReference type="SAM" id="Phobius"/>
    </source>
</evidence>
<keyword evidence="1" id="KW-1133">Transmembrane helix</keyword>
<evidence type="ECO:0000313" key="3">
    <source>
        <dbReference type="Proteomes" id="UP000198928"/>
    </source>
</evidence>
<dbReference type="Proteomes" id="UP000198928">
    <property type="component" value="Unassembled WGS sequence"/>
</dbReference>
<feature type="transmembrane region" description="Helical" evidence="1">
    <location>
        <begin position="16"/>
        <end position="43"/>
    </location>
</feature>
<evidence type="ECO:0008006" key="4">
    <source>
        <dbReference type="Google" id="ProtNLM"/>
    </source>
</evidence>
<dbReference type="EMBL" id="FOSG01000009">
    <property type="protein sequence ID" value="SFK82060.1"/>
    <property type="molecule type" value="Genomic_DNA"/>
</dbReference>
<proteinExistence type="predicted"/>
<accession>A0A1I4CN27</accession>
<name>A0A1I4CN27_9ACTN</name>